<feature type="domain" description="DUF5683" evidence="2">
    <location>
        <begin position="55"/>
        <end position="211"/>
    </location>
</feature>
<keyword evidence="1" id="KW-0732">Signal</keyword>
<gene>
    <name evidence="3" type="ORF">ACFQHR_17170</name>
</gene>
<reference evidence="4" key="1">
    <citation type="journal article" date="2019" name="Int. J. Syst. Evol. Microbiol.">
        <title>The Global Catalogue of Microorganisms (GCM) 10K type strain sequencing project: providing services to taxonomists for standard genome sequencing and annotation.</title>
        <authorList>
            <consortium name="The Broad Institute Genomics Platform"/>
            <consortium name="The Broad Institute Genome Sequencing Center for Infectious Disease"/>
            <person name="Wu L."/>
            <person name="Ma J."/>
        </authorList>
    </citation>
    <scope>NUCLEOTIDE SEQUENCE [LARGE SCALE GENOMIC DNA]</scope>
    <source>
        <strain evidence="4">CGMCC 4.7393</strain>
    </source>
</reference>
<evidence type="ECO:0000313" key="4">
    <source>
        <dbReference type="Proteomes" id="UP001596405"/>
    </source>
</evidence>
<evidence type="ECO:0000256" key="1">
    <source>
        <dbReference type="SAM" id="SignalP"/>
    </source>
</evidence>
<dbReference type="Pfam" id="PF18935">
    <property type="entry name" value="DUF5683"/>
    <property type="match status" value="1"/>
</dbReference>
<comment type="caution">
    <text evidence="3">The sequence shown here is derived from an EMBL/GenBank/DDBJ whole genome shotgun (WGS) entry which is preliminary data.</text>
</comment>
<proteinExistence type="predicted"/>
<feature type="chain" id="PRO_5046753803" evidence="1">
    <location>
        <begin position="25"/>
        <end position="214"/>
    </location>
</feature>
<name>A0ABW2DNW3_9BACT</name>
<evidence type="ECO:0000259" key="2">
    <source>
        <dbReference type="Pfam" id="PF18935"/>
    </source>
</evidence>
<accession>A0ABW2DNW3</accession>
<sequence length="214" mass="24083">MRVKEVMAFLICAFALALGSEVKAQVVTATPDSVLIPTPEVETVERKRFLKDWSPPAKAAFYSAVLPGLGQAYNRSYWKIPLIYATGAVIGYFIYDNNKKYQGFARALELRTDGDPETVDAYVNDPNYGVGLYQDHGTNNLRRGRDFFRKYRDLDIILAFLAYGLNIMEAHVHAHLKAFDVNDDLSLELKPNLIPIAATNSYSPALTLQFNLKR</sequence>
<dbReference type="InterPro" id="IPR043738">
    <property type="entry name" value="DUF5683"/>
</dbReference>
<keyword evidence="4" id="KW-1185">Reference proteome</keyword>
<organism evidence="3 4">
    <name type="scientific">Rufibacter roseus</name>
    <dbReference type="NCBI Taxonomy" id="1567108"/>
    <lineage>
        <taxon>Bacteria</taxon>
        <taxon>Pseudomonadati</taxon>
        <taxon>Bacteroidota</taxon>
        <taxon>Cytophagia</taxon>
        <taxon>Cytophagales</taxon>
        <taxon>Hymenobacteraceae</taxon>
        <taxon>Rufibacter</taxon>
    </lineage>
</organism>
<protein>
    <submittedName>
        <fullName evidence="3">DUF5683 domain-containing protein</fullName>
    </submittedName>
</protein>
<evidence type="ECO:0000313" key="3">
    <source>
        <dbReference type="EMBL" id="MFC6999370.1"/>
    </source>
</evidence>
<dbReference type="EMBL" id="JBHSYQ010000015">
    <property type="protein sequence ID" value="MFC6999370.1"/>
    <property type="molecule type" value="Genomic_DNA"/>
</dbReference>
<dbReference type="Proteomes" id="UP001596405">
    <property type="component" value="Unassembled WGS sequence"/>
</dbReference>
<feature type="signal peptide" evidence="1">
    <location>
        <begin position="1"/>
        <end position="24"/>
    </location>
</feature>
<dbReference type="RefSeq" id="WP_066616095.1">
    <property type="nucleotide sequence ID" value="NZ_JBHSYQ010000015.1"/>
</dbReference>